<sequence>MTSVDLRERPDGPRQRADDARGTDQASRLGARAGLERAQAERELLLDHDHRPAGDGRAVLDQHRRVGPQQDGARIHPLDGALDQRHLFGRGGIALADHHRIRHPQAHLAGKQLGRLVGTQRIGQHDVQGGLDEG</sequence>
<evidence type="ECO:0000313" key="2">
    <source>
        <dbReference type="EMBL" id="MPN48470.1"/>
    </source>
</evidence>
<name>A0A645IBF3_9ZZZZ</name>
<feature type="region of interest" description="Disordered" evidence="1">
    <location>
        <begin position="1"/>
        <end position="76"/>
    </location>
</feature>
<evidence type="ECO:0000256" key="1">
    <source>
        <dbReference type="SAM" id="MobiDB-lite"/>
    </source>
</evidence>
<accession>A0A645IBF3</accession>
<protein>
    <submittedName>
        <fullName evidence="2">Uncharacterized protein</fullName>
    </submittedName>
</protein>
<dbReference type="AlphaFoldDB" id="A0A645IBF3"/>
<gene>
    <name evidence="2" type="ORF">SDC9_196077</name>
</gene>
<feature type="compositionally biased region" description="Basic and acidic residues" evidence="1">
    <location>
        <begin position="34"/>
        <end position="64"/>
    </location>
</feature>
<reference evidence="2" key="1">
    <citation type="submission" date="2019-08" db="EMBL/GenBank/DDBJ databases">
        <authorList>
            <person name="Kucharzyk K."/>
            <person name="Murdoch R.W."/>
            <person name="Higgins S."/>
            <person name="Loffler F."/>
        </authorList>
    </citation>
    <scope>NUCLEOTIDE SEQUENCE</scope>
</reference>
<comment type="caution">
    <text evidence="2">The sequence shown here is derived from an EMBL/GenBank/DDBJ whole genome shotgun (WGS) entry which is preliminary data.</text>
</comment>
<organism evidence="2">
    <name type="scientific">bioreactor metagenome</name>
    <dbReference type="NCBI Taxonomy" id="1076179"/>
    <lineage>
        <taxon>unclassified sequences</taxon>
        <taxon>metagenomes</taxon>
        <taxon>ecological metagenomes</taxon>
    </lineage>
</organism>
<dbReference type="EMBL" id="VSSQ01110815">
    <property type="protein sequence ID" value="MPN48470.1"/>
    <property type="molecule type" value="Genomic_DNA"/>
</dbReference>
<feature type="compositionally biased region" description="Basic and acidic residues" evidence="1">
    <location>
        <begin position="1"/>
        <end position="22"/>
    </location>
</feature>
<proteinExistence type="predicted"/>